<dbReference type="InterPro" id="IPR049809">
    <property type="entry name" value="YehF/YfeS-like_WGR"/>
</dbReference>
<dbReference type="EMBL" id="BMME01000001">
    <property type="protein sequence ID" value="GGK12242.1"/>
    <property type="molecule type" value="Genomic_DNA"/>
</dbReference>
<evidence type="ECO:0000313" key="2">
    <source>
        <dbReference type="Proteomes" id="UP000599009"/>
    </source>
</evidence>
<protein>
    <recommendedName>
        <fullName evidence="3">WGR domain-containing protein</fullName>
    </recommendedName>
</protein>
<dbReference type="SUPFAM" id="SSF142921">
    <property type="entry name" value="WGR domain-like"/>
    <property type="match status" value="1"/>
</dbReference>
<evidence type="ECO:0008006" key="3">
    <source>
        <dbReference type="Google" id="ProtNLM"/>
    </source>
</evidence>
<sequence>MRLLLQQRPDGHDAPRFVQLMLQPDLLGGWTLVRETGHIGGRSSVRREQFLDQASAVAALEQARDQQIKRGFQLMFTQGADGRRA</sequence>
<organism evidence="1 2">
    <name type="scientific">Luteimonas terricola</name>
    <dbReference type="NCBI Taxonomy" id="645597"/>
    <lineage>
        <taxon>Bacteria</taxon>
        <taxon>Pseudomonadati</taxon>
        <taxon>Pseudomonadota</taxon>
        <taxon>Gammaproteobacteria</taxon>
        <taxon>Lysobacterales</taxon>
        <taxon>Lysobacteraceae</taxon>
        <taxon>Luteimonas</taxon>
    </lineage>
</organism>
<name>A0ABQ2EI80_9GAMM</name>
<keyword evidence="2" id="KW-1185">Reference proteome</keyword>
<proteinExistence type="predicted"/>
<dbReference type="RefSeq" id="WP_132986490.1">
    <property type="nucleotide sequence ID" value="NZ_BMME01000001.1"/>
</dbReference>
<comment type="caution">
    <text evidence="1">The sequence shown here is derived from an EMBL/GenBank/DDBJ whole genome shotgun (WGS) entry which is preliminary data.</text>
</comment>
<dbReference type="CDD" id="cd07996">
    <property type="entry name" value="WGR_MMR_like"/>
    <property type="match status" value="1"/>
</dbReference>
<dbReference type="Proteomes" id="UP000599009">
    <property type="component" value="Unassembled WGS sequence"/>
</dbReference>
<gene>
    <name evidence="1" type="ORF">GCM10011394_21860</name>
</gene>
<accession>A0ABQ2EI80</accession>
<reference evidence="2" key="1">
    <citation type="journal article" date="2019" name="Int. J. Syst. Evol. Microbiol.">
        <title>The Global Catalogue of Microorganisms (GCM) 10K type strain sequencing project: providing services to taxonomists for standard genome sequencing and annotation.</title>
        <authorList>
            <consortium name="The Broad Institute Genomics Platform"/>
            <consortium name="The Broad Institute Genome Sequencing Center for Infectious Disease"/>
            <person name="Wu L."/>
            <person name="Ma J."/>
        </authorList>
    </citation>
    <scope>NUCLEOTIDE SEQUENCE [LARGE SCALE GENOMIC DNA]</scope>
    <source>
        <strain evidence="2">CGMCC 1.8985</strain>
    </source>
</reference>
<evidence type="ECO:0000313" key="1">
    <source>
        <dbReference type="EMBL" id="GGK12242.1"/>
    </source>
</evidence>
<dbReference type="InterPro" id="IPR036930">
    <property type="entry name" value="WGR_dom_sf"/>
</dbReference>